<dbReference type="PROSITE" id="PS00933">
    <property type="entry name" value="FGGY_KINASES_1"/>
    <property type="match status" value="1"/>
</dbReference>
<evidence type="ECO:0000256" key="4">
    <source>
        <dbReference type="ARBA" id="ARBA00022777"/>
    </source>
</evidence>
<dbReference type="NCBIfam" id="NF000756">
    <property type="entry name" value="PRK00047.1"/>
    <property type="match status" value="1"/>
</dbReference>
<evidence type="ECO:0000256" key="1">
    <source>
        <dbReference type="ARBA" id="ARBA00009156"/>
    </source>
</evidence>
<feature type="binding site" evidence="7">
    <location>
        <position position="83"/>
    </location>
    <ligand>
        <name>sn-glycerol 3-phosphate</name>
        <dbReference type="ChEBI" id="CHEBI:57597"/>
    </ligand>
</feature>
<feature type="binding site" evidence="7">
    <location>
        <position position="12"/>
    </location>
    <ligand>
        <name>ADP</name>
        <dbReference type="ChEBI" id="CHEBI:456216"/>
    </ligand>
</feature>
<feature type="binding site" evidence="7">
    <location>
        <position position="265"/>
    </location>
    <ligand>
        <name>ADP</name>
        <dbReference type="ChEBI" id="CHEBI:456216"/>
    </ligand>
</feature>
<feature type="binding site" evidence="7">
    <location>
        <position position="243"/>
    </location>
    <ligand>
        <name>glycerol</name>
        <dbReference type="ChEBI" id="CHEBI:17754"/>
    </ligand>
</feature>
<dbReference type="Proteomes" id="UP001297272">
    <property type="component" value="Unassembled WGS sequence"/>
</dbReference>
<dbReference type="Pfam" id="PF00370">
    <property type="entry name" value="FGGY_N"/>
    <property type="match status" value="1"/>
</dbReference>
<gene>
    <name evidence="7 11" type="primary">glpK</name>
    <name evidence="11" type="ORF">JYU29_07105</name>
</gene>
<dbReference type="EC" id="2.7.1.30" evidence="7"/>
<evidence type="ECO:0000256" key="5">
    <source>
        <dbReference type="ARBA" id="ARBA00022798"/>
    </source>
</evidence>
<feature type="binding site" evidence="7">
    <location>
        <position position="16"/>
    </location>
    <ligand>
        <name>ADP</name>
        <dbReference type="ChEBI" id="CHEBI:456216"/>
    </ligand>
</feature>
<keyword evidence="6 7" id="KW-0067">ATP-binding</keyword>
<feature type="binding site" evidence="7">
    <location>
        <position position="410"/>
    </location>
    <ligand>
        <name>ADP</name>
        <dbReference type="ChEBI" id="CHEBI:456216"/>
    </ligand>
</feature>
<keyword evidence="3 7" id="KW-0547">Nucleotide-binding</keyword>
<dbReference type="PIRSF" id="PIRSF000538">
    <property type="entry name" value="GlpK"/>
    <property type="match status" value="1"/>
</dbReference>
<comment type="function">
    <text evidence="7">Key enzyme in the regulation of glycerol uptake and metabolism. Catalyzes the phosphorylation of glycerol to yield sn-glycerol 3-phosphate.</text>
</comment>
<dbReference type="PANTHER" id="PTHR10196:SF78">
    <property type="entry name" value="GLYCEROL KINASE"/>
    <property type="match status" value="1"/>
</dbReference>
<dbReference type="InterPro" id="IPR018485">
    <property type="entry name" value="FGGY_C"/>
</dbReference>
<dbReference type="InterPro" id="IPR018484">
    <property type="entry name" value="FGGY_N"/>
</dbReference>
<feature type="binding site" evidence="7">
    <location>
        <position position="12"/>
    </location>
    <ligand>
        <name>sn-glycerol 3-phosphate</name>
        <dbReference type="ChEBI" id="CHEBI:57597"/>
    </ligand>
</feature>
<dbReference type="GO" id="GO:0004370">
    <property type="term" value="F:glycerol kinase activity"/>
    <property type="evidence" value="ECO:0007669"/>
    <property type="project" value="UniProtKB-EC"/>
</dbReference>
<dbReference type="CDD" id="cd07786">
    <property type="entry name" value="FGGY_EcGK_like"/>
    <property type="match status" value="1"/>
</dbReference>
<comment type="pathway">
    <text evidence="7">Polyol metabolism; glycerol degradation via glycerol kinase pathway; sn-glycerol 3-phosphate from glycerol: step 1/1.</text>
</comment>
<feature type="binding site" evidence="7">
    <location>
        <position position="83"/>
    </location>
    <ligand>
        <name>glycerol</name>
        <dbReference type="ChEBI" id="CHEBI:17754"/>
    </ligand>
</feature>
<dbReference type="InterPro" id="IPR018483">
    <property type="entry name" value="Carb_kinase_FGGY_CS"/>
</dbReference>
<comment type="activity regulation">
    <text evidence="7">Inhibited by fructose 1,6-bisphosphate (FBP).</text>
</comment>
<comment type="caution">
    <text evidence="7">Lacks conserved residue(s) required for the propagation of feature annotation.</text>
</comment>
<keyword evidence="2 7" id="KW-0808">Transferase</keyword>
<comment type="similarity">
    <text evidence="1 7 8">Belongs to the FGGY kinase family.</text>
</comment>
<sequence length="497" mass="53913">MTRFVLAIDQGTTSSRAILFDEAMAVVAIAQQEFLQYYPQSGWVEHDPEDIWTSVVETVRAVLRKADVGADQVAAIGIANQRETVVLWDRQTGKPIHNAIVWQDRRTARACEALKAEGVEPLVSEKTGLILDPYFSGTKIAWLLDHVDGARGRAEKGELLAGTIDSFLIWRLSGGRVHATDATNASRTLLFNIVENRWDDALLDVFNVPASLLPTVHDCAADFGETDSALFGHAIAICGVAGDQHAATIGQACFQPGMVKATYGTGCFAVLNTGTDLVRSQNKLLSTIAYRLNGETTYALEGSIFVAGAAVQWLRDGLGLIKTAEESGQLAQEADGDQRVYLVPAFVGLGAPYWDADARGAIFGLTRATGPRELAMAALESVAYQTADLLDAMHRDWSEGETPVLRVDGGMVVSDWTMQRLADLLDAPVDRPVIQETTALGAAWLAASFVGMWPDRDAFAGTWRCDRQFLPAMNAATRSERLDGWRDAVSRTLSRPA</sequence>
<proteinExistence type="inferred from homology"/>
<evidence type="ECO:0000256" key="3">
    <source>
        <dbReference type="ARBA" id="ARBA00022741"/>
    </source>
</evidence>
<evidence type="ECO:0000259" key="9">
    <source>
        <dbReference type="Pfam" id="PF00370"/>
    </source>
</evidence>
<feature type="binding site" evidence="7">
    <location>
        <position position="13"/>
    </location>
    <ligand>
        <name>ATP</name>
        <dbReference type="ChEBI" id="CHEBI:30616"/>
    </ligand>
</feature>
<dbReference type="NCBIfam" id="TIGR01311">
    <property type="entry name" value="glycerol_kin"/>
    <property type="match status" value="1"/>
</dbReference>
<dbReference type="InterPro" id="IPR005999">
    <property type="entry name" value="Glycerol_kin"/>
</dbReference>
<evidence type="ECO:0000313" key="12">
    <source>
        <dbReference type="Proteomes" id="UP001297272"/>
    </source>
</evidence>
<feature type="binding site" evidence="7">
    <location>
        <position position="243"/>
    </location>
    <ligand>
        <name>sn-glycerol 3-phosphate</name>
        <dbReference type="ChEBI" id="CHEBI:57597"/>
    </ligand>
</feature>
<evidence type="ECO:0000256" key="8">
    <source>
        <dbReference type="RuleBase" id="RU003733"/>
    </source>
</evidence>
<accession>A0ABS5RW78</accession>
<dbReference type="PROSITE" id="PS00445">
    <property type="entry name" value="FGGY_KINASES_2"/>
    <property type="match status" value="1"/>
</dbReference>
<feature type="binding site" evidence="7">
    <location>
        <position position="265"/>
    </location>
    <ligand>
        <name>ATP</name>
        <dbReference type="ChEBI" id="CHEBI:30616"/>
    </ligand>
</feature>
<keyword evidence="4 7" id="KW-0418">Kinase</keyword>
<feature type="binding site" evidence="7">
    <location>
        <position position="308"/>
    </location>
    <ligand>
        <name>ATP</name>
        <dbReference type="ChEBI" id="CHEBI:30616"/>
    </ligand>
</feature>
<dbReference type="RefSeq" id="WP_213983975.1">
    <property type="nucleotide sequence ID" value="NZ_JAFMNX010000001.1"/>
</dbReference>
<feature type="binding site" evidence="7">
    <location>
        <position position="134"/>
    </location>
    <ligand>
        <name>sn-glycerol 3-phosphate</name>
        <dbReference type="ChEBI" id="CHEBI:57597"/>
    </ligand>
</feature>
<feature type="binding site" evidence="7">
    <location>
        <position position="82"/>
    </location>
    <ligand>
        <name>glycerol</name>
        <dbReference type="ChEBI" id="CHEBI:17754"/>
    </ligand>
</feature>
<dbReference type="Gene3D" id="3.30.420.40">
    <property type="match status" value="2"/>
</dbReference>
<feature type="binding site" evidence="7">
    <location>
        <position position="134"/>
    </location>
    <ligand>
        <name>glycerol</name>
        <dbReference type="ChEBI" id="CHEBI:17754"/>
    </ligand>
</feature>
<evidence type="ECO:0000313" key="11">
    <source>
        <dbReference type="EMBL" id="MBS9720449.1"/>
    </source>
</evidence>
<dbReference type="InterPro" id="IPR000577">
    <property type="entry name" value="Carb_kinase_FGGY"/>
</dbReference>
<feature type="binding site" evidence="7">
    <location>
        <position position="14"/>
    </location>
    <ligand>
        <name>ATP</name>
        <dbReference type="ChEBI" id="CHEBI:30616"/>
    </ligand>
</feature>
<dbReference type="PANTHER" id="PTHR10196">
    <property type="entry name" value="SUGAR KINASE"/>
    <property type="match status" value="1"/>
</dbReference>
<comment type="caution">
    <text evidence="11">The sequence shown here is derived from an EMBL/GenBank/DDBJ whole genome shotgun (WGS) entry which is preliminary data.</text>
</comment>
<comment type="catalytic activity">
    <reaction evidence="7">
        <text>glycerol + ATP = sn-glycerol 3-phosphate + ADP + H(+)</text>
        <dbReference type="Rhea" id="RHEA:21644"/>
        <dbReference type="ChEBI" id="CHEBI:15378"/>
        <dbReference type="ChEBI" id="CHEBI:17754"/>
        <dbReference type="ChEBI" id="CHEBI:30616"/>
        <dbReference type="ChEBI" id="CHEBI:57597"/>
        <dbReference type="ChEBI" id="CHEBI:456216"/>
        <dbReference type="EC" id="2.7.1.30"/>
    </reaction>
</comment>
<protein>
    <recommendedName>
        <fullName evidence="7">Glycerol kinase</fullName>
        <ecNumber evidence="7">2.7.1.30</ecNumber>
    </recommendedName>
    <alternativeName>
        <fullName evidence="7">ATP:glycerol 3-phosphotransferase</fullName>
    </alternativeName>
    <alternativeName>
        <fullName evidence="7">Glycerokinase</fullName>
        <shortName evidence="7">GK</shortName>
    </alternativeName>
</protein>
<evidence type="ECO:0000256" key="7">
    <source>
        <dbReference type="HAMAP-Rule" id="MF_00186"/>
    </source>
</evidence>
<feature type="binding site" evidence="7">
    <location>
        <position position="312"/>
    </location>
    <ligand>
        <name>ATP</name>
        <dbReference type="ChEBI" id="CHEBI:30616"/>
    </ligand>
</feature>
<dbReference type="Pfam" id="PF02782">
    <property type="entry name" value="FGGY_C"/>
    <property type="match status" value="1"/>
</dbReference>
<reference evidence="11 12" key="1">
    <citation type="submission" date="2021-03" db="EMBL/GenBank/DDBJ databases">
        <title>Tianweitania aestuarii sp. nov., isolated from a tidal flat.</title>
        <authorList>
            <person name="Park S."/>
            <person name="Yoon J.-H."/>
        </authorList>
    </citation>
    <scope>NUCLEOTIDE SEQUENCE [LARGE SCALE GENOMIC DNA]</scope>
    <source>
        <strain evidence="11 12">BSSL-BM11</strain>
    </source>
</reference>
<feature type="binding site" evidence="7">
    <location>
        <position position="244"/>
    </location>
    <ligand>
        <name>glycerol</name>
        <dbReference type="ChEBI" id="CHEBI:17754"/>
    </ligand>
</feature>
<organism evidence="11 12">
    <name type="scientific">Tianweitania aestuarii</name>
    <dbReference type="NCBI Taxonomy" id="2814886"/>
    <lineage>
        <taxon>Bacteria</taxon>
        <taxon>Pseudomonadati</taxon>
        <taxon>Pseudomonadota</taxon>
        <taxon>Alphaproteobacteria</taxon>
        <taxon>Hyphomicrobiales</taxon>
        <taxon>Phyllobacteriaceae</taxon>
        <taxon>Tianweitania</taxon>
    </lineage>
</organism>
<dbReference type="SUPFAM" id="SSF53067">
    <property type="entry name" value="Actin-like ATPase domain"/>
    <property type="match status" value="2"/>
</dbReference>
<feature type="binding site" evidence="7">
    <location>
        <position position="12"/>
    </location>
    <ligand>
        <name>ATP</name>
        <dbReference type="ChEBI" id="CHEBI:30616"/>
    </ligand>
</feature>
<evidence type="ECO:0000256" key="6">
    <source>
        <dbReference type="ARBA" id="ARBA00022840"/>
    </source>
</evidence>
<dbReference type="InterPro" id="IPR043129">
    <property type="entry name" value="ATPase_NBD"/>
</dbReference>
<evidence type="ECO:0000256" key="2">
    <source>
        <dbReference type="ARBA" id="ARBA00022679"/>
    </source>
</evidence>
<evidence type="ECO:0000259" key="10">
    <source>
        <dbReference type="Pfam" id="PF02782"/>
    </source>
</evidence>
<feature type="binding site" evidence="7">
    <location>
        <position position="308"/>
    </location>
    <ligand>
        <name>ADP</name>
        <dbReference type="ChEBI" id="CHEBI:456216"/>
    </ligand>
</feature>
<feature type="binding site" evidence="7">
    <location>
        <position position="410"/>
    </location>
    <ligand>
        <name>ATP</name>
        <dbReference type="ChEBI" id="CHEBI:30616"/>
    </ligand>
</feature>
<feature type="binding site" evidence="7">
    <location>
        <position position="82"/>
    </location>
    <ligand>
        <name>sn-glycerol 3-phosphate</name>
        <dbReference type="ChEBI" id="CHEBI:57597"/>
    </ligand>
</feature>
<feature type="domain" description="Carbohydrate kinase FGGY C-terminal" evidence="10">
    <location>
        <begin position="260"/>
        <end position="447"/>
    </location>
</feature>
<keyword evidence="5 7" id="KW-0319">Glycerol metabolism</keyword>
<name>A0ABS5RW78_9HYPH</name>
<keyword evidence="12" id="KW-1185">Reference proteome</keyword>
<dbReference type="HAMAP" id="MF_00186">
    <property type="entry name" value="Glycerol_kin"/>
    <property type="match status" value="1"/>
</dbReference>
<dbReference type="EMBL" id="JAFMNX010000001">
    <property type="protein sequence ID" value="MBS9720449.1"/>
    <property type="molecule type" value="Genomic_DNA"/>
</dbReference>
<feature type="domain" description="Carbohydrate kinase FGGY N-terminal" evidence="9">
    <location>
        <begin position="5"/>
        <end position="250"/>
    </location>
</feature>